<name>A0A022R8R1_ERYGU</name>
<keyword evidence="2" id="KW-1185">Reference proteome</keyword>
<accession>A0A022R8R1</accession>
<dbReference type="AlphaFoldDB" id="A0A022R8R1"/>
<organism evidence="1 2">
    <name type="scientific">Erythranthe guttata</name>
    <name type="common">Yellow monkey flower</name>
    <name type="synonym">Mimulus guttatus</name>
    <dbReference type="NCBI Taxonomy" id="4155"/>
    <lineage>
        <taxon>Eukaryota</taxon>
        <taxon>Viridiplantae</taxon>
        <taxon>Streptophyta</taxon>
        <taxon>Embryophyta</taxon>
        <taxon>Tracheophyta</taxon>
        <taxon>Spermatophyta</taxon>
        <taxon>Magnoliopsida</taxon>
        <taxon>eudicotyledons</taxon>
        <taxon>Gunneridae</taxon>
        <taxon>Pentapetalae</taxon>
        <taxon>asterids</taxon>
        <taxon>lamiids</taxon>
        <taxon>Lamiales</taxon>
        <taxon>Phrymaceae</taxon>
        <taxon>Erythranthe</taxon>
    </lineage>
</organism>
<dbReference type="EMBL" id="KI630592">
    <property type="protein sequence ID" value="EYU36752.1"/>
    <property type="molecule type" value="Genomic_DNA"/>
</dbReference>
<protein>
    <submittedName>
        <fullName evidence="1">Uncharacterized protein</fullName>
    </submittedName>
</protein>
<dbReference type="Proteomes" id="UP000030748">
    <property type="component" value="Unassembled WGS sequence"/>
</dbReference>
<gene>
    <name evidence="1" type="ORF">MIMGU_mgv11b014512mg</name>
</gene>
<reference evidence="1 2" key="1">
    <citation type="journal article" date="2013" name="Proc. Natl. Acad. Sci. U.S.A.">
        <title>Fine-scale variation in meiotic recombination in Mimulus inferred from population shotgun sequencing.</title>
        <authorList>
            <person name="Hellsten U."/>
            <person name="Wright K.M."/>
            <person name="Jenkins J."/>
            <person name="Shu S."/>
            <person name="Yuan Y."/>
            <person name="Wessler S.R."/>
            <person name="Schmutz J."/>
            <person name="Willis J.H."/>
            <person name="Rokhsar D.S."/>
        </authorList>
    </citation>
    <scope>NUCLEOTIDE SEQUENCE [LARGE SCALE GENOMIC DNA]</scope>
    <source>
        <strain evidence="2">cv. DUN x IM62</strain>
    </source>
</reference>
<evidence type="ECO:0000313" key="2">
    <source>
        <dbReference type="Proteomes" id="UP000030748"/>
    </source>
</evidence>
<sequence length="80" mass="9415">MHQRRSASSLSAKDIFAYVQPQLIRIQTLQFIYRDPSYSLLDFIRSECVISTTTNCWLTIICRRRNRSKPVSDWDCSNNV</sequence>
<proteinExistence type="predicted"/>
<evidence type="ECO:0000313" key="1">
    <source>
        <dbReference type="EMBL" id="EYU36752.1"/>
    </source>
</evidence>